<name>A0AAD7EIT0_9AGAR</name>
<organism evidence="2 3">
    <name type="scientific">Mycena albidolilacea</name>
    <dbReference type="NCBI Taxonomy" id="1033008"/>
    <lineage>
        <taxon>Eukaryota</taxon>
        <taxon>Fungi</taxon>
        <taxon>Dikarya</taxon>
        <taxon>Basidiomycota</taxon>
        <taxon>Agaricomycotina</taxon>
        <taxon>Agaricomycetes</taxon>
        <taxon>Agaricomycetidae</taxon>
        <taxon>Agaricales</taxon>
        <taxon>Marasmiineae</taxon>
        <taxon>Mycenaceae</taxon>
        <taxon>Mycena</taxon>
    </lineage>
</organism>
<comment type="caution">
    <text evidence="2">The sequence shown here is derived from an EMBL/GenBank/DDBJ whole genome shotgun (WGS) entry which is preliminary data.</text>
</comment>
<proteinExistence type="predicted"/>
<feature type="compositionally biased region" description="Low complexity" evidence="1">
    <location>
        <begin position="348"/>
        <end position="362"/>
    </location>
</feature>
<reference evidence="2" key="1">
    <citation type="submission" date="2023-03" db="EMBL/GenBank/DDBJ databases">
        <title>Massive genome expansion in bonnet fungi (Mycena s.s.) driven by repeated elements and novel gene families across ecological guilds.</title>
        <authorList>
            <consortium name="Lawrence Berkeley National Laboratory"/>
            <person name="Harder C.B."/>
            <person name="Miyauchi S."/>
            <person name="Viragh M."/>
            <person name="Kuo A."/>
            <person name="Thoen E."/>
            <person name="Andreopoulos B."/>
            <person name="Lu D."/>
            <person name="Skrede I."/>
            <person name="Drula E."/>
            <person name="Henrissat B."/>
            <person name="Morin E."/>
            <person name="Kohler A."/>
            <person name="Barry K."/>
            <person name="LaButti K."/>
            <person name="Morin E."/>
            <person name="Salamov A."/>
            <person name="Lipzen A."/>
            <person name="Mereny Z."/>
            <person name="Hegedus B."/>
            <person name="Baldrian P."/>
            <person name="Stursova M."/>
            <person name="Weitz H."/>
            <person name="Taylor A."/>
            <person name="Grigoriev I.V."/>
            <person name="Nagy L.G."/>
            <person name="Martin F."/>
            <person name="Kauserud H."/>
        </authorList>
    </citation>
    <scope>NUCLEOTIDE SEQUENCE</scope>
    <source>
        <strain evidence="2">CBHHK002</strain>
    </source>
</reference>
<dbReference type="Proteomes" id="UP001218218">
    <property type="component" value="Unassembled WGS sequence"/>
</dbReference>
<feature type="compositionally biased region" description="Acidic residues" evidence="1">
    <location>
        <begin position="366"/>
        <end position="375"/>
    </location>
</feature>
<dbReference type="EMBL" id="JARIHO010000044">
    <property type="protein sequence ID" value="KAJ7325445.1"/>
    <property type="molecule type" value="Genomic_DNA"/>
</dbReference>
<protein>
    <submittedName>
        <fullName evidence="2">Uncharacterized protein</fullName>
    </submittedName>
</protein>
<evidence type="ECO:0000256" key="1">
    <source>
        <dbReference type="SAM" id="MobiDB-lite"/>
    </source>
</evidence>
<evidence type="ECO:0000313" key="3">
    <source>
        <dbReference type="Proteomes" id="UP001218218"/>
    </source>
</evidence>
<keyword evidence="3" id="KW-1185">Reference proteome</keyword>
<feature type="region of interest" description="Disordered" evidence="1">
    <location>
        <begin position="337"/>
        <end position="375"/>
    </location>
</feature>
<feature type="region of interest" description="Disordered" evidence="1">
    <location>
        <begin position="15"/>
        <end position="68"/>
    </location>
</feature>
<gene>
    <name evidence="2" type="ORF">DFH08DRAFT_1028230</name>
</gene>
<evidence type="ECO:0000313" key="2">
    <source>
        <dbReference type="EMBL" id="KAJ7325445.1"/>
    </source>
</evidence>
<accession>A0AAD7EIT0</accession>
<dbReference type="AlphaFoldDB" id="A0AAD7EIT0"/>
<sequence>MSSFSNDAFLQRMKAVAQNRPTITPVPARKRTRHERDGTSSAVASDDERDDPTMGSTPLAGLNLNRSGPATQNAANAVRAFAKKQKLRGEQLTQVDTFLNDTPTVREGKLFALVLGLQNDVANIIVAAPAFSVSPELQTNIKSYALAVMLSPKLAQYRGDLPVQHVMNILKKHRFDMPPGIENNPADMQKITAAVQYAFTQDRSSLKKKLFSSVRVTRLDAAGTRVVLDLPPGQHQNLFGLAQAFVEGTKCRITNALCGRIALMRYVYLQNSTSSFWVSLDEALAAMRTAAEGNDEACDAMFEDLIHMDKTLHGAVDIVYQATNNIQQEVDDLIVAGRGREKRADVGSSDPTDDTTSTPEGNGTEGGEDDESNEH</sequence>